<organism evidence="1 2">
    <name type="scientific">Ziziphus jujuba</name>
    <name type="common">Chinese jujube</name>
    <name type="synonym">Ziziphus sativa</name>
    <dbReference type="NCBI Taxonomy" id="326968"/>
    <lineage>
        <taxon>Eukaryota</taxon>
        <taxon>Viridiplantae</taxon>
        <taxon>Streptophyta</taxon>
        <taxon>Embryophyta</taxon>
        <taxon>Tracheophyta</taxon>
        <taxon>Spermatophyta</taxon>
        <taxon>Magnoliopsida</taxon>
        <taxon>eudicotyledons</taxon>
        <taxon>Gunneridae</taxon>
        <taxon>Pentapetalae</taxon>
        <taxon>rosids</taxon>
        <taxon>fabids</taxon>
        <taxon>Rosales</taxon>
        <taxon>Rhamnaceae</taxon>
        <taxon>Paliureae</taxon>
        <taxon>Ziziphus</taxon>
    </lineage>
</organism>
<protein>
    <submittedName>
        <fullName evidence="2">Uncharacterized protein LOC132805408</fullName>
    </submittedName>
</protein>
<dbReference type="GeneID" id="132805408"/>
<dbReference type="Gene3D" id="1.25.40.20">
    <property type="entry name" value="Ankyrin repeat-containing domain"/>
    <property type="match status" value="2"/>
</dbReference>
<dbReference type="SUPFAM" id="SSF48403">
    <property type="entry name" value="Ankyrin repeat"/>
    <property type="match status" value="1"/>
</dbReference>
<proteinExistence type="predicted"/>
<keyword evidence="1" id="KW-1185">Reference proteome</keyword>
<reference evidence="2" key="1">
    <citation type="submission" date="2025-08" db="UniProtKB">
        <authorList>
            <consortium name="RefSeq"/>
        </authorList>
    </citation>
    <scope>IDENTIFICATION</scope>
    <source>
        <tissue evidence="2">Seedling</tissue>
    </source>
</reference>
<evidence type="ECO:0000313" key="2">
    <source>
        <dbReference type="RefSeq" id="XP_060676316.1"/>
    </source>
</evidence>
<dbReference type="PANTHER" id="PTHR24121">
    <property type="entry name" value="NO MECHANORECEPTOR POTENTIAL C, ISOFORM D-RELATED"/>
    <property type="match status" value="1"/>
</dbReference>
<name>A0ABM4AHV1_ZIZJJ</name>
<gene>
    <name evidence="2" type="primary">LOC132805408</name>
</gene>
<dbReference type="Proteomes" id="UP001652623">
    <property type="component" value="Chromosome 9"/>
</dbReference>
<dbReference type="Pfam" id="PF12796">
    <property type="entry name" value="Ank_2"/>
    <property type="match status" value="1"/>
</dbReference>
<dbReference type="SMART" id="SM00248">
    <property type="entry name" value="ANK"/>
    <property type="match status" value="5"/>
</dbReference>
<dbReference type="InterPro" id="IPR036770">
    <property type="entry name" value="Ankyrin_rpt-contain_sf"/>
</dbReference>
<sequence length="264" mass="29516">MKGKWTEVVEIYKENPRAHKMRIAHEGGTALHLVVIQCREKTVLELVQEISKIDKSALEIQNDRGDTPLHHAASVGCKTMCEYIVAAANPSLIGIRTDNKETALFIAAINGNKDAFLYLHSVCPAASDSNSPDYHHYSYTRRSNNGDNILHGAINNGHFDLAYQIIHLYEDLVNSVNEEGLTPFHCLAKSSDFKSGSYDDLALWKRLIYQCIGVKELKFEDRKNVVQNWSQSTIPSNEMQGIFPTSYDKFVKVLTSLGVAFGGI</sequence>
<accession>A0ABM4AHV1</accession>
<dbReference type="RefSeq" id="XP_060676316.1">
    <property type="nucleotide sequence ID" value="XM_060820333.1"/>
</dbReference>
<dbReference type="InterPro" id="IPR002110">
    <property type="entry name" value="Ankyrin_rpt"/>
</dbReference>
<evidence type="ECO:0000313" key="1">
    <source>
        <dbReference type="Proteomes" id="UP001652623"/>
    </source>
</evidence>
<dbReference type="PANTHER" id="PTHR24121:SF15">
    <property type="entry name" value="ANKYRIN REPEAT PROTEIN"/>
    <property type="match status" value="1"/>
</dbReference>